<evidence type="ECO:0000313" key="11">
    <source>
        <dbReference type="WBParaSite" id="PSU_v2.g5411.t1"/>
    </source>
</evidence>
<dbReference type="Proteomes" id="UP000887577">
    <property type="component" value="Unplaced"/>
</dbReference>
<dbReference type="GO" id="GO:0000139">
    <property type="term" value="C:Golgi membrane"/>
    <property type="evidence" value="ECO:0007669"/>
    <property type="project" value="UniProtKB-SubCell"/>
</dbReference>
<reference evidence="11" key="1">
    <citation type="submission" date="2022-11" db="UniProtKB">
        <authorList>
            <consortium name="WormBaseParasite"/>
        </authorList>
    </citation>
    <scope>IDENTIFICATION</scope>
</reference>
<evidence type="ECO:0000256" key="7">
    <source>
        <dbReference type="ARBA" id="ARBA00023136"/>
    </source>
</evidence>
<evidence type="ECO:0000256" key="6">
    <source>
        <dbReference type="ARBA" id="ARBA00023034"/>
    </source>
</evidence>
<feature type="region of interest" description="Disordered" evidence="9">
    <location>
        <begin position="598"/>
        <end position="622"/>
    </location>
</feature>
<dbReference type="SUPFAM" id="SSF74788">
    <property type="entry name" value="Cullin repeat-like"/>
    <property type="match status" value="1"/>
</dbReference>
<comment type="subcellular location">
    <subcellularLocation>
        <location evidence="1">Golgi apparatus membrane</location>
        <topology evidence="1">Peripheral membrane protein</topology>
    </subcellularLocation>
</comment>
<comment type="similarity">
    <text evidence="2">Belongs to the COG8 family.</text>
</comment>
<evidence type="ECO:0000256" key="3">
    <source>
        <dbReference type="ARBA" id="ARBA00020983"/>
    </source>
</evidence>
<evidence type="ECO:0000256" key="9">
    <source>
        <dbReference type="SAM" id="MobiDB-lite"/>
    </source>
</evidence>
<dbReference type="PANTHER" id="PTHR21311:SF0">
    <property type="entry name" value="CONSERVED OLIGOMERIC GOLGI COMPLEX SUBUNIT 8"/>
    <property type="match status" value="1"/>
</dbReference>
<evidence type="ECO:0000313" key="10">
    <source>
        <dbReference type="Proteomes" id="UP000887577"/>
    </source>
</evidence>
<keyword evidence="5" id="KW-0653">Protein transport</keyword>
<keyword evidence="4" id="KW-0813">Transport</keyword>
<evidence type="ECO:0000256" key="1">
    <source>
        <dbReference type="ARBA" id="ARBA00004395"/>
    </source>
</evidence>
<keyword evidence="6" id="KW-0333">Golgi apparatus</keyword>
<dbReference type="AlphaFoldDB" id="A0A914Z583"/>
<accession>A0A914Z583</accession>
<evidence type="ECO:0000256" key="5">
    <source>
        <dbReference type="ARBA" id="ARBA00022927"/>
    </source>
</evidence>
<dbReference type="WBParaSite" id="PSU_v2.g5411.t1">
    <property type="protein sequence ID" value="PSU_v2.g5411.t1"/>
    <property type="gene ID" value="PSU_v2.g5411"/>
</dbReference>
<name>A0A914Z583_9BILA</name>
<sequence>MMDIYDEQLGEQATIEKDIQQLTLADISSQRTGLSSRIGHLSNEISDLAFNNYRTYADAGRTAEHCKKMFSNIHSNVTSIKENMPELTSGIKTFAEKTKEFHKEYDNVATVNNRENLLWKILDMPKIMHQCIRSGEYEAAFALTDFAVSLRHSRLYQQPIIKKPVDFVIEARHGLLDELFNKFSGPIDLSRSIQVVNNIRKIPYISNTQLRVSILQYRDVFLDSQVTKSMSKEDYIYKIVDIYRDCMYDTMVLYLAVFPDTESHRRFVTTHDPRWERWTGSSQNYHLQAWAHKNLEHLFEYIRNCTASKINYEALREKLMSFASSFGRMGLDFRLLILEELRSVETKIFKEKVAIALHNLISKKVIHLVDSEIVEMARSGLIQNNAMEAASLPLDMIAWDDLVAYANEIITCLNDLRHSLGVNQINDLFETLVNSFTQLLSWIDGFLESEEDSVLAKRASRIVIEHFVPFMQTHFKSNFSLPLQEKWRLRDENDSVTPFDFKLDCAAYEPTPQKEHKIDNGIVNGETSSTDNNKVVIDSNGLNSPSEANTESSHFGAFASTFASQMQALWHDDVHPELEITSKDDQKKNLNERFEKVFSARSSQEPQGTPQKEYQPSEESQNEVLNMNGVNDEGNKSIVEVSTEQTYEAQAKEPFNSIEYGDHIQAVSQNQHTLNGNSEALLNSTNVMPTVDLANNSEIPFSTIALDDNTDTNKNTDT</sequence>
<dbReference type="InterPro" id="IPR016159">
    <property type="entry name" value="Cullin_repeat-like_dom_sf"/>
</dbReference>
<proteinExistence type="inferred from homology"/>
<evidence type="ECO:0000256" key="2">
    <source>
        <dbReference type="ARBA" id="ARBA00006419"/>
    </source>
</evidence>
<evidence type="ECO:0000256" key="8">
    <source>
        <dbReference type="ARBA" id="ARBA00031347"/>
    </source>
</evidence>
<protein>
    <recommendedName>
        <fullName evidence="3">Conserved oligomeric Golgi complex subunit 8</fullName>
    </recommendedName>
    <alternativeName>
        <fullName evidence="8">Component of oligomeric Golgi complex 8</fullName>
    </alternativeName>
</protein>
<keyword evidence="10" id="KW-1185">Reference proteome</keyword>
<organism evidence="10 11">
    <name type="scientific">Panagrolaimus superbus</name>
    <dbReference type="NCBI Taxonomy" id="310955"/>
    <lineage>
        <taxon>Eukaryota</taxon>
        <taxon>Metazoa</taxon>
        <taxon>Ecdysozoa</taxon>
        <taxon>Nematoda</taxon>
        <taxon>Chromadorea</taxon>
        <taxon>Rhabditida</taxon>
        <taxon>Tylenchina</taxon>
        <taxon>Panagrolaimomorpha</taxon>
        <taxon>Panagrolaimoidea</taxon>
        <taxon>Panagrolaimidae</taxon>
        <taxon>Panagrolaimus</taxon>
    </lineage>
</organism>
<dbReference type="GO" id="GO:0015031">
    <property type="term" value="P:protein transport"/>
    <property type="evidence" value="ECO:0007669"/>
    <property type="project" value="UniProtKB-KW"/>
</dbReference>
<dbReference type="PANTHER" id="PTHR21311">
    <property type="entry name" value="CONSERVED OLIGOMERIC GOLGI COMPLEX COMPONENT 8"/>
    <property type="match status" value="1"/>
</dbReference>
<dbReference type="Pfam" id="PF04124">
    <property type="entry name" value="Dor1"/>
    <property type="match status" value="1"/>
</dbReference>
<keyword evidence="7" id="KW-0472">Membrane</keyword>
<dbReference type="InterPro" id="IPR007255">
    <property type="entry name" value="COG8"/>
</dbReference>
<dbReference type="GO" id="GO:0017119">
    <property type="term" value="C:Golgi transport complex"/>
    <property type="evidence" value="ECO:0007669"/>
    <property type="project" value="InterPro"/>
</dbReference>
<evidence type="ECO:0000256" key="4">
    <source>
        <dbReference type="ARBA" id="ARBA00022448"/>
    </source>
</evidence>
<dbReference type="GO" id="GO:0006891">
    <property type="term" value="P:intra-Golgi vesicle-mediated transport"/>
    <property type="evidence" value="ECO:0007669"/>
    <property type="project" value="TreeGrafter"/>
</dbReference>
<feature type="compositionally biased region" description="Polar residues" evidence="9">
    <location>
        <begin position="600"/>
        <end position="622"/>
    </location>
</feature>